<keyword evidence="2" id="KW-1185">Reference proteome</keyword>
<organism evidence="1 2">
    <name type="scientific">Mya arenaria</name>
    <name type="common">Soft-shell clam</name>
    <dbReference type="NCBI Taxonomy" id="6604"/>
    <lineage>
        <taxon>Eukaryota</taxon>
        <taxon>Metazoa</taxon>
        <taxon>Spiralia</taxon>
        <taxon>Lophotrochozoa</taxon>
        <taxon>Mollusca</taxon>
        <taxon>Bivalvia</taxon>
        <taxon>Autobranchia</taxon>
        <taxon>Heteroconchia</taxon>
        <taxon>Euheterodonta</taxon>
        <taxon>Imparidentia</taxon>
        <taxon>Neoheterodontei</taxon>
        <taxon>Myida</taxon>
        <taxon>Myoidea</taxon>
        <taxon>Myidae</taxon>
        <taxon>Mya</taxon>
    </lineage>
</organism>
<dbReference type="EMBL" id="CP111015">
    <property type="protein sequence ID" value="WAR02845.1"/>
    <property type="molecule type" value="Genomic_DNA"/>
</dbReference>
<gene>
    <name evidence="1" type="ORF">MAR_009403</name>
</gene>
<accession>A0ABY7E1L1</accession>
<dbReference type="Proteomes" id="UP001164746">
    <property type="component" value="Chromosome 4"/>
</dbReference>
<name>A0ABY7E1L1_MYAAR</name>
<sequence length="160" mass="18257">MALIQLKIGESVYGYYGTYTTEDRGECFVVIMELIKLKIGESAYETQRWFYQCIQYKCHPMAAADMKTERMRNRTLLNKVSVKLHAISLVLPLTSEEKASVTKCLHDGRLLEMTQAHIDVLKSKCSKTFSGAFGKEKIASRLMHFAIVPLIAHFEDSIMK</sequence>
<evidence type="ECO:0000313" key="1">
    <source>
        <dbReference type="EMBL" id="WAR02845.1"/>
    </source>
</evidence>
<protein>
    <submittedName>
        <fullName evidence="1">Uncharacterized protein</fullName>
    </submittedName>
</protein>
<proteinExistence type="predicted"/>
<reference evidence="1" key="1">
    <citation type="submission" date="2022-11" db="EMBL/GenBank/DDBJ databases">
        <title>Centuries of genome instability and evolution in soft-shell clam transmissible cancer (bioRxiv).</title>
        <authorList>
            <person name="Hart S.F.M."/>
            <person name="Yonemitsu M.A."/>
            <person name="Giersch R.M."/>
            <person name="Beal B.F."/>
            <person name="Arriagada G."/>
            <person name="Davis B.W."/>
            <person name="Ostrander E.A."/>
            <person name="Goff S.P."/>
            <person name="Metzger M.J."/>
        </authorList>
    </citation>
    <scope>NUCLEOTIDE SEQUENCE</scope>
    <source>
        <strain evidence="1">MELC-2E11</strain>
        <tissue evidence="1">Siphon/mantle</tissue>
    </source>
</reference>
<evidence type="ECO:0000313" key="2">
    <source>
        <dbReference type="Proteomes" id="UP001164746"/>
    </source>
</evidence>